<dbReference type="SUPFAM" id="SSF51395">
    <property type="entry name" value="FMN-linked oxidoreductases"/>
    <property type="match status" value="1"/>
</dbReference>
<evidence type="ECO:0000256" key="5">
    <source>
        <dbReference type="ARBA" id="ARBA00023002"/>
    </source>
</evidence>
<name>A0AAW7Q1W6_9BACT</name>
<dbReference type="Gene3D" id="3.20.20.70">
    <property type="entry name" value="Aldolase class I"/>
    <property type="match status" value="1"/>
</dbReference>
<proteinExistence type="predicted"/>
<dbReference type="RefSeq" id="WP_301342373.1">
    <property type="nucleotide sequence ID" value="NZ_JAQJJC010000001.1"/>
</dbReference>
<keyword evidence="3" id="KW-0288">FMN</keyword>
<dbReference type="CDD" id="cd02932">
    <property type="entry name" value="OYE_YqiM_FMN"/>
    <property type="match status" value="1"/>
</dbReference>
<dbReference type="PANTHER" id="PTHR43303">
    <property type="entry name" value="NADPH DEHYDROGENASE C23G7.10C-RELATED"/>
    <property type="match status" value="1"/>
</dbReference>
<evidence type="ECO:0000313" key="7">
    <source>
        <dbReference type="EMBL" id="MDN5113250.1"/>
    </source>
</evidence>
<dbReference type="InterPro" id="IPR001155">
    <property type="entry name" value="OxRdtase_FMN_N"/>
</dbReference>
<evidence type="ECO:0000256" key="2">
    <source>
        <dbReference type="ARBA" id="ARBA00022630"/>
    </source>
</evidence>
<keyword evidence="5" id="KW-0560">Oxidoreductase</keyword>
<protein>
    <submittedName>
        <fullName evidence="7">NADH:flavin oxidoreductase/NADH oxidase</fullName>
    </submittedName>
</protein>
<gene>
    <name evidence="7" type="ORF">PJV88_01205</name>
</gene>
<dbReference type="GO" id="GO:0050661">
    <property type="term" value="F:NADP binding"/>
    <property type="evidence" value="ECO:0007669"/>
    <property type="project" value="InterPro"/>
</dbReference>
<accession>A0AAW7Q1W6</accession>
<organism evidence="7 8">
    <name type="scientific">Aliarcobacter butzleri</name>
    <dbReference type="NCBI Taxonomy" id="28197"/>
    <lineage>
        <taxon>Bacteria</taxon>
        <taxon>Pseudomonadati</taxon>
        <taxon>Campylobacterota</taxon>
        <taxon>Epsilonproteobacteria</taxon>
        <taxon>Campylobacterales</taxon>
        <taxon>Arcobacteraceae</taxon>
        <taxon>Aliarcobacter</taxon>
    </lineage>
</organism>
<dbReference type="EMBL" id="JAQJJC010000001">
    <property type="protein sequence ID" value="MDN5113250.1"/>
    <property type="molecule type" value="Genomic_DNA"/>
</dbReference>
<reference evidence="7" key="2">
    <citation type="submission" date="2023-01" db="EMBL/GenBank/DDBJ databases">
        <authorList>
            <person name="Uljanovas D."/>
        </authorList>
    </citation>
    <scope>NUCLEOTIDE SEQUENCE</scope>
    <source>
        <strain evidence="7">W48</strain>
    </source>
</reference>
<dbReference type="Pfam" id="PF00724">
    <property type="entry name" value="Oxidored_FMN"/>
    <property type="match status" value="1"/>
</dbReference>
<dbReference type="GO" id="GO:0010181">
    <property type="term" value="F:FMN binding"/>
    <property type="evidence" value="ECO:0007669"/>
    <property type="project" value="InterPro"/>
</dbReference>
<evidence type="ECO:0000313" key="8">
    <source>
        <dbReference type="Proteomes" id="UP001170713"/>
    </source>
</evidence>
<dbReference type="InterPro" id="IPR044152">
    <property type="entry name" value="YqjM-like"/>
</dbReference>
<evidence type="ECO:0000256" key="4">
    <source>
        <dbReference type="ARBA" id="ARBA00022857"/>
    </source>
</evidence>
<keyword evidence="2" id="KW-0285">Flavoprotein</keyword>
<comment type="cofactor">
    <cofactor evidence="1">
        <name>FMN</name>
        <dbReference type="ChEBI" id="CHEBI:58210"/>
    </cofactor>
</comment>
<feature type="domain" description="NADH:flavin oxidoreductase/NADH oxidase N-terminal" evidence="6">
    <location>
        <begin position="9"/>
        <end position="325"/>
    </location>
</feature>
<evidence type="ECO:0000259" key="6">
    <source>
        <dbReference type="Pfam" id="PF00724"/>
    </source>
</evidence>
<evidence type="ECO:0000256" key="1">
    <source>
        <dbReference type="ARBA" id="ARBA00001917"/>
    </source>
</evidence>
<reference evidence="7" key="1">
    <citation type="journal article" date="2023" name="Microorganisms">
        <title>Genomic Characterization of Arcobacter butzleri Strains Isolated from Various Sources in Lithuania.</title>
        <authorList>
            <person name="Uljanovas D."/>
            <person name="Golz G."/>
            <person name="Fleischmann S."/>
            <person name="Kudirkiene E."/>
            <person name="Kasetiene N."/>
            <person name="Grineviciene A."/>
            <person name="Tamuleviciene E."/>
            <person name="Aksomaitiene J."/>
            <person name="Alter T."/>
            <person name="Malakauskas M."/>
        </authorList>
    </citation>
    <scope>NUCLEOTIDE SEQUENCE</scope>
    <source>
        <strain evidence="7">W48</strain>
    </source>
</reference>
<comment type="caution">
    <text evidence="7">The sequence shown here is derived from an EMBL/GenBank/DDBJ whole genome shotgun (WGS) entry which is preliminary data.</text>
</comment>
<dbReference type="PANTHER" id="PTHR43303:SF4">
    <property type="entry name" value="NADPH DEHYDROGENASE C23G7.10C-RELATED"/>
    <property type="match status" value="1"/>
</dbReference>
<evidence type="ECO:0000256" key="3">
    <source>
        <dbReference type="ARBA" id="ARBA00022643"/>
    </source>
</evidence>
<dbReference type="Proteomes" id="UP001170713">
    <property type="component" value="Unassembled WGS sequence"/>
</dbReference>
<dbReference type="GO" id="GO:0003959">
    <property type="term" value="F:NADPH dehydrogenase activity"/>
    <property type="evidence" value="ECO:0007669"/>
    <property type="project" value="InterPro"/>
</dbReference>
<keyword evidence="4" id="KW-0521">NADP</keyword>
<dbReference type="AlphaFoldDB" id="A0AAW7Q1W6"/>
<dbReference type="InterPro" id="IPR013785">
    <property type="entry name" value="Aldolase_TIM"/>
</dbReference>
<sequence>MSLLLKSGNIGKIELKNRVIMPPMCMYKSDNSGELKDFHFYHYISRALGGVGLIVVEATAVEPKGRVTNGDLGLWDDLFIEKHKILNEKLHYFGAKTAIQITHAGRKSETDEICVAPSAISFSKKNPRIPKELNIDEIEYIKELFLKAAFRAKEADYDFIEVHSTHGCLLNQFLSPLTNNRIDIYGGTLENRCRLILEIANEIKQKVNLPLILRIGADEWMKNGWNIEDAIYLSKELEKVGVDCIDVSSGGNIENPDNAPKIEPLYQASWAKKIKENVNIPVIAVGLITTPKEGEYLLENKFCDFVAYGRELLRNPNFVFNAANEFKVKEKIDSSYERAYR</sequence>